<comment type="subcellular location">
    <subcellularLocation>
        <location evidence="1">Cell membrane</location>
        <topology evidence="1">Multi-pass membrane protein</topology>
    </subcellularLocation>
</comment>
<gene>
    <name evidence="9" type="ORF">PF66_05818</name>
</gene>
<dbReference type="GO" id="GO:0022857">
    <property type="term" value="F:transmembrane transporter activity"/>
    <property type="evidence" value="ECO:0007669"/>
    <property type="project" value="InterPro"/>
</dbReference>
<dbReference type="Proteomes" id="UP000037931">
    <property type="component" value="Unassembled WGS sequence"/>
</dbReference>
<name>A0A0N0E1E5_9PSED</name>
<proteinExistence type="inferred from homology"/>
<dbReference type="InterPro" id="IPR000522">
    <property type="entry name" value="ABC_transptr_permease_BtuC"/>
</dbReference>
<dbReference type="Pfam" id="PF01032">
    <property type="entry name" value="FecCD"/>
    <property type="match status" value="1"/>
</dbReference>
<dbReference type="GO" id="GO:0005886">
    <property type="term" value="C:plasma membrane"/>
    <property type="evidence" value="ECO:0007669"/>
    <property type="project" value="UniProtKB-SubCell"/>
</dbReference>
<keyword evidence="4" id="KW-1003">Cell membrane</keyword>
<evidence type="ECO:0000256" key="1">
    <source>
        <dbReference type="ARBA" id="ARBA00004651"/>
    </source>
</evidence>
<evidence type="ECO:0000256" key="7">
    <source>
        <dbReference type="ARBA" id="ARBA00023136"/>
    </source>
</evidence>
<dbReference type="PATRIC" id="fig|50340.43.peg.3531"/>
<keyword evidence="5 8" id="KW-0812">Transmembrane</keyword>
<keyword evidence="6 8" id="KW-1133">Transmembrane helix</keyword>
<evidence type="ECO:0000313" key="9">
    <source>
        <dbReference type="EMBL" id="KPA87599.1"/>
    </source>
</evidence>
<accession>A0A0N0E1E5</accession>
<reference evidence="9 10" key="1">
    <citation type="journal article" date="2015" name="PLoS ONE">
        <title>Rice-Infecting Pseudomonas Genomes Are Highly Accessorized and Harbor Multiple Putative Virulence Mechanisms to Cause Sheath Brown Rot.</title>
        <authorList>
            <person name="Quibod I.L."/>
            <person name="Grande G."/>
            <person name="Oreiro E.G."/>
            <person name="Borja F.N."/>
            <person name="Dossa G.S."/>
            <person name="Mauleon R."/>
            <person name="Cruz C.V."/>
            <person name="Oliva R."/>
        </authorList>
    </citation>
    <scope>NUCLEOTIDE SEQUENCE [LARGE SCALE GENOMIC DNA]</scope>
    <source>
        <strain evidence="9 10">IRRI 6609</strain>
    </source>
</reference>
<dbReference type="PANTHER" id="PTHR30472">
    <property type="entry name" value="FERRIC ENTEROBACTIN TRANSPORT SYSTEM PERMEASE PROTEIN"/>
    <property type="match status" value="1"/>
</dbReference>
<keyword evidence="7 8" id="KW-0472">Membrane</keyword>
<dbReference type="EMBL" id="JSYZ01000027">
    <property type="protein sequence ID" value="KPA87599.1"/>
    <property type="molecule type" value="Genomic_DNA"/>
</dbReference>
<evidence type="ECO:0000313" key="10">
    <source>
        <dbReference type="Proteomes" id="UP000037931"/>
    </source>
</evidence>
<evidence type="ECO:0000256" key="8">
    <source>
        <dbReference type="SAM" id="Phobius"/>
    </source>
</evidence>
<evidence type="ECO:0000256" key="6">
    <source>
        <dbReference type="ARBA" id="ARBA00022989"/>
    </source>
</evidence>
<dbReference type="Gene3D" id="1.10.3470.10">
    <property type="entry name" value="ABC transporter involved in vitamin B12 uptake, BtuC"/>
    <property type="match status" value="1"/>
</dbReference>
<dbReference type="AlphaFoldDB" id="A0A0N0E1E5"/>
<protein>
    <submittedName>
        <fullName evidence="9">ABC-type Fe3+-siderophore transport system, permease component</fullName>
    </submittedName>
</protein>
<organism evidence="9 10">
    <name type="scientific">Pseudomonas asplenii</name>
    <dbReference type="NCBI Taxonomy" id="53407"/>
    <lineage>
        <taxon>Bacteria</taxon>
        <taxon>Pseudomonadati</taxon>
        <taxon>Pseudomonadota</taxon>
        <taxon>Gammaproteobacteria</taxon>
        <taxon>Pseudomonadales</taxon>
        <taxon>Pseudomonadaceae</taxon>
        <taxon>Pseudomonas</taxon>
    </lineage>
</organism>
<dbReference type="SUPFAM" id="SSF81345">
    <property type="entry name" value="ABC transporter involved in vitamin B12 uptake, BtuC"/>
    <property type="match status" value="1"/>
</dbReference>
<keyword evidence="3" id="KW-0813">Transport</keyword>
<sequence>MVSIVGAIGFVGLVIPHALRLLLGPGHARLLPASALGGALLLVLADTDALHLRERQVQALPVTTLVALHDLNQALTCDRLAILDRGR</sequence>
<dbReference type="GO" id="GO:0033214">
    <property type="term" value="P:siderophore-iron import into cell"/>
    <property type="evidence" value="ECO:0007669"/>
    <property type="project" value="TreeGrafter"/>
</dbReference>
<keyword evidence="10" id="KW-1185">Reference proteome</keyword>
<dbReference type="PANTHER" id="PTHR30472:SF25">
    <property type="entry name" value="ABC TRANSPORTER PERMEASE PROTEIN MJ0876-RELATED"/>
    <property type="match status" value="1"/>
</dbReference>
<feature type="transmembrane region" description="Helical" evidence="8">
    <location>
        <begin position="30"/>
        <end position="50"/>
    </location>
</feature>
<dbReference type="STRING" id="50340.PF66_05818"/>
<evidence type="ECO:0000256" key="3">
    <source>
        <dbReference type="ARBA" id="ARBA00022448"/>
    </source>
</evidence>
<evidence type="ECO:0000256" key="2">
    <source>
        <dbReference type="ARBA" id="ARBA00007935"/>
    </source>
</evidence>
<comment type="caution">
    <text evidence="9">The sequence shown here is derived from an EMBL/GenBank/DDBJ whole genome shotgun (WGS) entry which is preliminary data.</text>
</comment>
<evidence type="ECO:0000256" key="5">
    <source>
        <dbReference type="ARBA" id="ARBA00022692"/>
    </source>
</evidence>
<evidence type="ECO:0000256" key="4">
    <source>
        <dbReference type="ARBA" id="ARBA00022475"/>
    </source>
</evidence>
<dbReference type="InterPro" id="IPR037294">
    <property type="entry name" value="ABC_BtuC-like"/>
</dbReference>
<comment type="similarity">
    <text evidence="2">Belongs to the binding-protein-dependent transport system permease family. FecCD subfamily.</text>
</comment>